<dbReference type="GO" id="GO:0016020">
    <property type="term" value="C:membrane"/>
    <property type="evidence" value="ECO:0007669"/>
    <property type="project" value="TreeGrafter"/>
</dbReference>
<dbReference type="PROSITE" id="PS50244">
    <property type="entry name" value="S5A_REDUCTASE"/>
    <property type="match status" value="1"/>
</dbReference>
<evidence type="ECO:0000313" key="2">
    <source>
        <dbReference type="EMBL" id="SIQ17442.1"/>
    </source>
</evidence>
<evidence type="ECO:0000313" key="3">
    <source>
        <dbReference type="Proteomes" id="UP000241788"/>
    </source>
</evidence>
<dbReference type="PANTHER" id="PTHR32251">
    <property type="entry name" value="3-OXO-5-ALPHA-STEROID 4-DEHYDROGENASE"/>
    <property type="match status" value="1"/>
</dbReference>
<evidence type="ECO:0000256" key="1">
    <source>
        <dbReference type="SAM" id="Phobius"/>
    </source>
</evidence>
<feature type="transmembrane region" description="Helical" evidence="1">
    <location>
        <begin position="131"/>
        <end position="150"/>
    </location>
</feature>
<dbReference type="Gene3D" id="1.20.120.1630">
    <property type="match status" value="1"/>
</dbReference>
<dbReference type="Pfam" id="PF06966">
    <property type="entry name" value="DUF1295"/>
    <property type="match status" value="1"/>
</dbReference>
<feature type="transmembrane region" description="Helical" evidence="1">
    <location>
        <begin position="102"/>
        <end position="125"/>
    </location>
</feature>
<protein>
    <submittedName>
        <fullName evidence="2">Steroid 5-alpha reductase family enzyme</fullName>
    </submittedName>
</protein>
<dbReference type="PANTHER" id="PTHR32251:SF23">
    <property type="entry name" value="3-OXO-5-ALPHA-STEROID 4-DEHYDROGENASE (DUF1295)"/>
    <property type="match status" value="1"/>
</dbReference>
<dbReference type="Proteomes" id="UP000241788">
    <property type="component" value="Unassembled WGS sequence"/>
</dbReference>
<dbReference type="OrthoDB" id="9779233at2"/>
<dbReference type="EMBL" id="FTLW01000002">
    <property type="protein sequence ID" value="SIQ17442.1"/>
    <property type="molecule type" value="Genomic_DNA"/>
</dbReference>
<keyword evidence="1" id="KW-1133">Transmembrane helix</keyword>
<proteinExistence type="predicted"/>
<dbReference type="STRING" id="1604334.SAMN05421546_0740"/>
<feature type="transmembrane region" description="Helical" evidence="1">
    <location>
        <begin position="28"/>
        <end position="49"/>
    </location>
</feature>
<keyword evidence="1" id="KW-0812">Transmembrane</keyword>
<accession>A0A1N6QLV2</accession>
<gene>
    <name evidence="2" type="ORF">SAMN05421546_0740</name>
</gene>
<keyword evidence="1" id="KW-0472">Membrane</keyword>
<name>A0A1N6QLV2_9GAMM</name>
<organism evidence="2 3">
    <name type="scientific">Solilutibacter tolerans</name>
    <dbReference type="NCBI Taxonomy" id="1604334"/>
    <lineage>
        <taxon>Bacteria</taxon>
        <taxon>Pseudomonadati</taxon>
        <taxon>Pseudomonadota</taxon>
        <taxon>Gammaproteobacteria</taxon>
        <taxon>Lysobacterales</taxon>
        <taxon>Lysobacteraceae</taxon>
        <taxon>Solilutibacter</taxon>
    </lineage>
</organism>
<dbReference type="InterPro" id="IPR010721">
    <property type="entry name" value="UstE-like"/>
</dbReference>
<sequence length="257" mass="29368">MKAWCVVLVVAIIAQVLAWAWQRRTGNATLVDAVWAFGLGVAALIMAWLGEGATLPRLLLATIAGLWSMRLGLHLVKRVLGESEDGRYAYLRQHWGNDQRKWFGFFMAQALLIALFALPFVPVAANPEGDFGATDVFAIAIWVIAVVGEWRADAQLAAFRANPANRGQVCRVGWWRYSRHPNYFFEWVHWFAYPLLAWGAPMAWLAWLGPILMYIFLRWLSGIPWTEAQSLRSRGDAYREYQRTTSMLIPWFPRSPR</sequence>
<feature type="transmembrane region" description="Helical" evidence="1">
    <location>
        <begin position="195"/>
        <end position="217"/>
    </location>
</feature>
<keyword evidence="3" id="KW-1185">Reference proteome</keyword>
<reference evidence="3" key="1">
    <citation type="submission" date="2017-01" db="EMBL/GenBank/DDBJ databases">
        <authorList>
            <person name="Varghese N."/>
            <person name="Submissions S."/>
        </authorList>
    </citation>
    <scope>NUCLEOTIDE SEQUENCE [LARGE SCALE GENOMIC DNA]</scope>
    <source>
        <strain evidence="3">UM1</strain>
    </source>
</reference>
<dbReference type="RefSeq" id="WP_076585465.1">
    <property type="nucleotide sequence ID" value="NZ_FTLW01000002.1"/>
</dbReference>
<dbReference type="AlphaFoldDB" id="A0A1N6QLV2"/>